<evidence type="ECO:0000313" key="1">
    <source>
        <dbReference type="EMBL" id="SVB17226.1"/>
    </source>
</evidence>
<dbReference type="AlphaFoldDB" id="A0A382BTV1"/>
<dbReference type="EMBL" id="UINC01031342">
    <property type="protein sequence ID" value="SVB17226.1"/>
    <property type="molecule type" value="Genomic_DNA"/>
</dbReference>
<protein>
    <submittedName>
        <fullName evidence="1">Uncharacterized protein</fullName>
    </submittedName>
</protein>
<name>A0A382BTV1_9ZZZZ</name>
<gene>
    <name evidence="1" type="ORF">METZ01_LOCUS170080</name>
</gene>
<proteinExistence type="predicted"/>
<reference evidence="1" key="1">
    <citation type="submission" date="2018-05" db="EMBL/GenBank/DDBJ databases">
        <authorList>
            <person name="Lanie J.A."/>
            <person name="Ng W.-L."/>
            <person name="Kazmierczak K.M."/>
            <person name="Andrzejewski T.M."/>
            <person name="Davidsen T.M."/>
            <person name="Wayne K.J."/>
            <person name="Tettelin H."/>
            <person name="Glass J.I."/>
            <person name="Rusch D."/>
            <person name="Podicherti R."/>
            <person name="Tsui H.-C.T."/>
            <person name="Winkler M.E."/>
        </authorList>
    </citation>
    <scope>NUCLEOTIDE SEQUENCE</scope>
</reference>
<accession>A0A382BTV1</accession>
<sequence length="51" mass="5758">MSIDWRKRPDTVLLEDRPGPLKDSSVESDLLVSTDEQGFMALIRAVTARIK</sequence>
<organism evidence="1">
    <name type="scientific">marine metagenome</name>
    <dbReference type="NCBI Taxonomy" id="408172"/>
    <lineage>
        <taxon>unclassified sequences</taxon>
        <taxon>metagenomes</taxon>
        <taxon>ecological metagenomes</taxon>
    </lineage>
</organism>